<dbReference type="SUPFAM" id="SSF53850">
    <property type="entry name" value="Periplasmic binding protein-like II"/>
    <property type="match status" value="1"/>
</dbReference>
<dbReference type="GO" id="GO:0003700">
    <property type="term" value="F:DNA-binding transcription factor activity"/>
    <property type="evidence" value="ECO:0007669"/>
    <property type="project" value="InterPro"/>
</dbReference>
<evidence type="ECO:0000259" key="5">
    <source>
        <dbReference type="PROSITE" id="PS50931"/>
    </source>
</evidence>
<feature type="domain" description="HTH lysR-type" evidence="5">
    <location>
        <begin position="1"/>
        <end position="60"/>
    </location>
</feature>
<dbReference type="PANTHER" id="PTHR30126">
    <property type="entry name" value="HTH-TYPE TRANSCRIPTIONAL REGULATOR"/>
    <property type="match status" value="1"/>
</dbReference>
<evidence type="ECO:0000313" key="7">
    <source>
        <dbReference type="Proteomes" id="UP000030661"/>
    </source>
</evidence>
<dbReference type="InterPro" id="IPR036388">
    <property type="entry name" value="WH-like_DNA-bd_sf"/>
</dbReference>
<dbReference type="Pfam" id="PF00126">
    <property type="entry name" value="HTH_1"/>
    <property type="match status" value="1"/>
</dbReference>
<dbReference type="Gene3D" id="3.40.190.290">
    <property type="match status" value="1"/>
</dbReference>
<dbReference type="InterPro" id="IPR005119">
    <property type="entry name" value="LysR_subst-bd"/>
</dbReference>
<accession>A0A081BVZ2</accession>
<dbReference type="Gene3D" id="1.10.10.10">
    <property type="entry name" value="Winged helix-like DNA-binding domain superfamily/Winged helix DNA-binding domain"/>
    <property type="match status" value="1"/>
</dbReference>
<sequence>MTLQHLKTFYTVAKTGSFTKASTILYLTQPAVTAHIKSLESYLGAPLFERNRVMHKIALTYQGEKLLMYVERIFALIDEMEIAFKEMKTLHKGGKVAIGTTAVIGIYVLPSIFRQFRAQYPEITLDNRIGNSQSILNMVLASEVEIGIIRKIQEFPQHLTATLFHREQLLWIAAPHHPLTQKENVSLDDLRGMLFIHREAGTRTRVQIEQWLREHQVVQLVSIEVGHIEAVKKAVEEGLGISIVPEIVVKRELQTNLVKTIEIAQFDLSAEYYLVHLNDRNLSNATQAFLYTLKTSNPL</sequence>
<dbReference type="PANTHER" id="PTHR30126:SF40">
    <property type="entry name" value="HTH-TYPE TRANSCRIPTIONAL REGULATOR GLTR"/>
    <property type="match status" value="1"/>
</dbReference>
<dbReference type="STRING" id="1499967.U27_03459"/>
<dbReference type="Pfam" id="PF03466">
    <property type="entry name" value="LysR_substrate"/>
    <property type="match status" value="1"/>
</dbReference>
<dbReference type="PRINTS" id="PR00039">
    <property type="entry name" value="HTHLYSR"/>
</dbReference>
<organism evidence="6 7">
    <name type="scientific">Vecturithrix granuli</name>
    <dbReference type="NCBI Taxonomy" id="1499967"/>
    <lineage>
        <taxon>Bacteria</taxon>
        <taxon>Candidatus Moduliflexota</taxon>
        <taxon>Candidatus Vecturitrichia</taxon>
        <taxon>Candidatus Vecturitrichales</taxon>
        <taxon>Candidatus Vecturitrichaceae</taxon>
        <taxon>Candidatus Vecturithrix</taxon>
    </lineage>
</organism>
<evidence type="ECO:0000256" key="1">
    <source>
        <dbReference type="ARBA" id="ARBA00009437"/>
    </source>
</evidence>
<dbReference type="PROSITE" id="PS50931">
    <property type="entry name" value="HTH_LYSR"/>
    <property type="match status" value="1"/>
</dbReference>
<dbReference type="SUPFAM" id="SSF46785">
    <property type="entry name" value="Winged helix' DNA-binding domain"/>
    <property type="match status" value="1"/>
</dbReference>
<name>A0A081BVZ2_VECG1</name>
<gene>
    <name evidence="6" type="ORF">U27_03459</name>
</gene>
<keyword evidence="2" id="KW-0805">Transcription regulation</keyword>
<protein>
    <submittedName>
        <fullName evidence="6">Putative transcriptional regulator, LysR family</fullName>
    </submittedName>
</protein>
<evidence type="ECO:0000256" key="2">
    <source>
        <dbReference type="ARBA" id="ARBA00023015"/>
    </source>
</evidence>
<keyword evidence="7" id="KW-1185">Reference proteome</keyword>
<keyword evidence="4" id="KW-0804">Transcription</keyword>
<dbReference type="HOGENOM" id="CLU_039613_6_1_0"/>
<dbReference type="InterPro" id="IPR036390">
    <property type="entry name" value="WH_DNA-bd_sf"/>
</dbReference>
<dbReference type="InterPro" id="IPR000847">
    <property type="entry name" value="LysR_HTH_N"/>
</dbReference>
<dbReference type="AlphaFoldDB" id="A0A081BVZ2"/>
<dbReference type="eggNOG" id="COG0583">
    <property type="taxonomic scope" value="Bacteria"/>
</dbReference>
<keyword evidence="3" id="KW-0238">DNA-binding</keyword>
<evidence type="ECO:0000256" key="4">
    <source>
        <dbReference type="ARBA" id="ARBA00023163"/>
    </source>
</evidence>
<comment type="similarity">
    <text evidence="1">Belongs to the LysR transcriptional regulatory family.</text>
</comment>
<evidence type="ECO:0000313" key="6">
    <source>
        <dbReference type="EMBL" id="GAK56497.1"/>
    </source>
</evidence>
<reference evidence="6 7" key="1">
    <citation type="journal article" date="2015" name="PeerJ">
        <title>First genomic representation of candidate bacterial phylum KSB3 points to enhanced environmental sensing as a trigger of wastewater bulking.</title>
        <authorList>
            <person name="Sekiguchi Y."/>
            <person name="Ohashi A."/>
            <person name="Parks D.H."/>
            <person name="Yamauchi T."/>
            <person name="Tyson G.W."/>
            <person name="Hugenholtz P."/>
        </authorList>
    </citation>
    <scope>NUCLEOTIDE SEQUENCE [LARGE SCALE GENOMIC DNA]</scope>
</reference>
<dbReference type="Proteomes" id="UP000030661">
    <property type="component" value="Unassembled WGS sequence"/>
</dbReference>
<dbReference type="GO" id="GO:0000976">
    <property type="term" value="F:transcription cis-regulatory region binding"/>
    <property type="evidence" value="ECO:0007669"/>
    <property type="project" value="TreeGrafter"/>
</dbReference>
<proteinExistence type="inferred from homology"/>
<evidence type="ECO:0000256" key="3">
    <source>
        <dbReference type="ARBA" id="ARBA00023125"/>
    </source>
</evidence>
<dbReference type="EMBL" id="DF820464">
    <property type="protein sequence ID" value="GAK56497.1"/>
    <property type="molecule type" value="Genomic_DNA"/>
</dbReference>